<keyword evidence="2" id="KW-1185">Reference proteome</keyword>
<evidence type="ECO:0000313" key="2">
    <source>
        <dbReference type="Proteomes" id="UP000821865"/>
    </source>
</evidence>
<protein>
    <submittedName>
        <fullName evidence="1">Uncharacterized protein</fullName>
    </submittedName>
</protein>
<name>A0ACB8C7Y0_DERSI</name>
<sequence length="589" mass="65092">MKAYANEIAHAVRASGAARELDLLLRCSFVPELFKGLDKKRARDKRDLDAVCNFEYGPNDAKNKAVEINATFLTSNACLKGTASSKWCLLRFLPLILGDRIPVGNKDWELLLQYREIVDIVFAPEIPAERLAYLDVLVQSFLTDFAERYGPSTVTPKLHYMVHYGRWDFPFSWEPHIFVHLPRRRCSKPSSPVVRPPTTLASSRRRVASVFAMDVQVAGQDISPEEVTAQSSWLTARSRPSKRGTDNSTATDESFRAPSGLHSTASDGGYQDCHCPKGALHIAKIGSPAVTAAILQAAKLTGEESLEDTVCPNTQQNIVVVSPPHSDHADRYARISSIQVNGVTHEVNAYETAAEHTTKGVIRGIPLTKTPQQIRNKIVTARNPTALAAKRIASTTTVIIVFDEPDLPFQIRYGSTLLTCSLYRKQIDICYQCGHLGHRVGVCTYLNNKMCRDCGARSPPADHNCNLRTSNQPSHLSTSRPLHPPRQTQVTLPNTVKGEPFPLENSISIQATTLKIPVCIGSRITSTNKNKVSFAGALNGTSREGRKITNRHAPSRPPSPDNPEIADLMRENVILRDLLTKLTQEVRDL</sequence>
<dbReference type="EMBL" id="CM023477">
    <property type="protein sequence ID" value="KAH7936950.1"/>
    <property type="molecule type" value="Genomic_DNA"/>
</dbReference>
<reference evidence="1" key="1">
    <citation type="submission" date="2020-05" db="EMBL/GenBank/DDBJ databases">
        <title>Large-scale comparative analyses of tick genomes elucidate their genetic diversity and vector capacities.</title>
        <authorList>
            <person name="Jia N."/>
            <person name="Wang J."/>
            <person name="Shi W."/>
            <person name="Du L."/>
            <person name="Sun Y."/>
            <person name="Zhan W."/>
            <person name="Jiang J."/>
            <person name="Wang Q."/>
            <person name="Zhang B."/>
            <person name="Ji P."/>
            <person name="Sakyi L.B."/>
            <person name="Cui X."/>
            <person name="Yuan T."/>
            <person name="Jiang B."/>
            <person name="Yang W."/>
            <person name="Lam T.T.-Y."/>
            <person name="Chang Q."/>
            <person name="Ding S."/>
            <person name="Wang X."/>
            <person name="Zhu J."/>
            <person name="Ruan X."/>
            <person name="Zhao L."/>
            <person name="Wei J."/>
            <person name="Que T."/>
            <person name="Du C."/>
            <person name="Cheng J."/>
            <person name="Dai P."/>
            <person name="Han X."/>
            <person name="Huang E."/>
            <person name="Gao Y."/>
            <person name="Liu J."/>
            <person name="Shao H."/>
            <person name="Ye R."/>
            <person name="Li L."/>
            <person name="Wei W."/>
            <person name="Wang X."/>
            <person name="Wang C."/>
            <person name="Yang T."/>
            <person name="Huo Q."/>
            <person name="Li W."/>
            <person name="Guo W."/>
            <person name="Chen H."/>
            <person name="Zhou L."/>
            <person name="Ni X."/>
            <person name="Tian J."/>
            <person name="Zhou Y."/>
            <person name="Sheng Y."/>
            <person name="Liu T."/>
            <person name="Pan Y."/>
            <person name="Xia L."/>
            <person name="Li J."/>
            <person name="Zhao F."/>
            <person name="Cao W."/>
        </authorList>
    </citation>
    <scope>NUCLEOTIDE SEQUENCE</scope>
    <source>
        <strain evidence="1">Dsil-2018</strain>
    </source>
</reference>
<organism evidence="1 2">
    <name type="scientific">Dermacentor silvarum</name>
    <name type="common">Tick</name>
    <dbReference type="NCBI Taxonomy" id="543639"/>
    <lineage>
        <taxon>Eukaryota</taxon>
        <taxon>Metazoa</taxon>
        <taxon>Ecdysozoa</taxon>
        <taxon>Arthropoda</taxon>
        <taxon>Chelicerata</taxon>
        <taxon>Arachnida</taxon>
        <taxon>Acari</taxon>
        <taxon>Parasitiformes</taxon>
        <taxon>Ixodida</taxon>
        <taxon>Ixodoidea</taxon>
        <taxon>Ixodidae</taxon>
        <taxon>Rhipicephalinae</taxon>
        <taxon>Dermacentor</taxon>
    </lineage>
</organism>
<accession>A0ACB8C7Y0</accession>
<gene>
    <name evidence="1" type="ORF">HPB49_006526</name>
</gene>
<dbReference type="Proteomes" id="UP000821865">
    <property type="component" value="Chromosome 8"/>
</dbReference>
<proteinExistence type="predicted"/>
<comment type="caution">
    <text evidence="1">The sequence shown here is derived from an EMBL/GenBank/DDBJ whole genome shotgun (WGS) entry which is preliminary data.</text>
</comment>
<evidence type="ECO:0000313" key="1">
    <source>
        <dbReference type="EMBL" id="KAH7936950.1"/>
    </source>
</evidence>